<reference evidence="2" key="1">
    <citation type="journal article" date="2021" name="Genome Biol. Evol.">
        <title>A High-Quality Reference Genome for a Parasitic Bivalve with Doubly Uniparental Inheritance (Bivalvia: Unionida).</title>
        <authorList>
            <person name="Smith C.H."/>
        </authorList>
    </citation>
    <scope>NUCLEOTIDE SEQUENCE</scope>
    <source>
        <strain evidence="2">CHS0354</strain>
    </source>
</reference>
<dbReference type="Proteomes" id="UP001195483">
    <property type="component" value="Unassembled WGS sequence"/>
</dbReference>
<evidence type="ECO:0000313" key="3">
    <source>
        <dbReference type="Proteomes" id="UP001195483"/>
    </source>
</evidence>
<dbReference type="EMBL" id="JAEAOA010001239">
    <property type="protein sequence ID" value="KAK3609456.1"/>
    <property type="molecule type" value="Genomic_DNA"/>
</dbReference>
<organism evidence="2 3">
    <name type="scientific">Potamilus streckersoni</name>
    <dbReference type="NCBI Taxonomy" id="2493646"/>
    <lineage>
        <taxon>Eukaryota</taxon>
        <taxon>Metazoa</taxon>
        <taxon>Spiralia</taxon>
        <taxon>Lophotrochozoa</taxon>
        <taxon>Mollusca</taxon>
        <taxon>Bivalvia</taxon>
        <taxon>Autobranchia</taxon>
        <taxon>Heteroconchia</taxon>
        <taxon>Palaeoheterodonta</taxon>
        <taxon>Unionida</taxon>
        <taxon>Unionoidea</taxon>
        <taxon>Unionidae</taxon>
        <taxon>Ambleminae</taxon>
        <taxon>Lampsilini</taxon>
        <taxon>Potamilus</taxon>
    </lineage>
</organism>
<reference evidence="2" key="3">
    <citation type="submission" date="2023-05" db="EMBL/GenBank/DDBJ databases">
        <authorList>
            <person name="Smith C.H."/>
        </authorList>
    </citation>
    <scope>NUCLEOTIDE SEQUENCE</scope>
    <source>
        <strain evidence="2">CHS0354</strain>
        <tissue evidence="2">Mantle</tissue>
    </source>
</reference>
<evidence type="ECO:0000256" key="1">
    <source>
        <dbReference type="SAM" id="Phobius"/>
    </source>
</evidence>
<gene>
    <name evidence="2" type="ORF">CHS0354_020392</name>
</gene>
<keyword evidence="1" id="KW-0472">Membrane</keyword>
<proteinExistence type="predicted"/>
<keyword evidence="1" id="KW-1133">Transmembrane helix</keyword>
<keyword evidence="3" id="KW-1185">Reference proteome</keyword>
<name>A0AAE0TFK3_9BIVA</name>
<protein>
    <submittedName>
        <fullName evidence="2">Uncharacterized protein</fullName>
    </submittedName>
</protein>
<comment type="caution">
    <text evidence="2">The sequence shown here is derived from an EMBL/GenBank/DDBJ whole genome shotgun (WGS) entry which is preliminary data.</text>
</comment>
<reference evidence="2" key="2">
    <citation type="journal article" date="2021" name="Genome Biol. Evol.">
        <title>Developing a high-quality reference genome for a parasitic bivalve with doubly uniparental inheritance (Bivalvia: Unionida).</title>
        <authorList>
            <person name="Smith C.H."/>
        </authorList>
    </citation>
    <scope>NUCLEOTIDE SEQUENCE</scope>
    <source>
        <strain evidence="2">CHS0354</strain>
        <tissue evidence="2">Mantle</tissue>
    </source>
</reference>
<sequence length="139" mass="15885">MKLVLIVVYPKMSLTPIWMCLLIVGLGNVVFGISRDKEVSPILTKVLLIRLLKEMANDTRQTQSAPRRLYTDKLIYMHDIQDVVQNDDSDEVMKKSTPDHMIFFSRNMIPLQTRLAQFGSMLLPSNYESNHGSGVPRYG</sequence>
<accession>A0AAE0TFK3</accession>
<dbReference type="AlphaFoldDB" id="A0AAE0TFK3"/>
<feature type="transmembrane region" description="Helical" evidence="1">
    <location>
        <begin position="12"/>
        <end position="33"/>
    </location>
</feature>
<evidence type="ECO:0000313" key="2">
    <source>
        <dbReference type="EMBL" id="KAK3609456.1"/>
    </source>
</evidence>
<keyword evidence="1" id="KW-0812">Transmembrane</keyword>